<dbReference type="InterPro" id="IPR023997">
    <property type="entry name" value="TonB-dep_OMP_SusC/RagA_CS"/>
</dbReference>
<dbReference type="STRING" id="558155.SAMN04487911_103103"/>
<evidence type="ECO:0000256" key="4">
    <source>
        <dbReference type="ARBA" id="ARBA00022692"/>
    </source>
</evidence>
<dbReference type="InterPro" id="IPR036942">
    <property type="entry name" value="Beta-barrel_TonB_sf"/>
</dbReference>
<name>A0A1M6C6W5_9FLAO</name>
<dbReference type="Gene3D" id="2.60.40.1120">
    <property type="entry name" value="Carboxypeptidase-like, regulatory domain"/>
    <property type="match status" value="1"/>
</dbReference>
<keyword evidence="4 8" id="KW-0812">Transmembrane</keyword>
<keyword evidence="7 8" id="KW-0998">Cell outer membrane</keyword>
<protein>
    <submittedName>
        <fullName evidence="10">TonB-linked outer membrane protein, SusC/RagA family</fullName>
    </submittedName>
</protein>
<dbReference type="InterPro" id="IPR012910">
    <property type="entry name" value="Plug_dom"/>
</dbReference>
<dbReference type="SUPFAM" id="SSF56935">
    <property type="entry name" value="Porins"/>
    <property type="match status" value="1"/>
</dbReference>
<dbReference type="Pfam" id="PF07715">
    <property type="entry name" value="Plug"/>
    <property type="match status" value="1"/>
</dbReference>
<dbReference type="AlphaFoldDB" id="A0A1M6C6W5"/>
<reference evidence="10 11" key="1">
    <citation type="submission" date="2016-11" db="EMBL/GenBank/DDBJ databases">
        <authorList>
            <person name="Jaros S."/>
            <person name="Januszkiewicz K."/>
            <person name="Wedrychowicz H."/>
        </authorList>
    </citation>
    <scope>NUCLEOTIDE SEQUENCE [LARGE SCALE GENOMIC DNA]</scope>
    <source>
        <strain evidence="10 11">CGMCC 1.8863</strain>
    </source>
</reference>
<dbReference type="Pfam" id="PF13715">
    <property type="entry name" value="CarbopepD_reg_2"/>
    <property type="match status" value="1"/>
</dbReference>
<evidence type="ECO:0000256" key="5">
    <source>
        <dbReference type="ARBA" id="ARBA00022729"/>
    </source>
</evidence>
<keyword evidence="3 8" id="KW-1134">Transmembrane beta strand</keyword>
<feature type="domain" description="TonB-dependent receptor plug" evidence="9">
    <location>
        <begin position="154"/>
        <end position="258"/>
    </location>
</feature>
<dbReference type="InterPro" id="IPR037066">
    <property type="entry name" value="Plug_dom_sf"/>
</dbReference>
<evidence type="ECO:0000313" key="10">
    <source>
        <dbReference type="EMBL" id="SHI56745.1"/>
    </source>
</evidence>
<dbReference type="SUPFAM" id="SSF49464">
    <property type="entry name" value="Carboxypeptidase regulatory domain-like"/>
    <property type="match status" value="1"/>
</dbReference>
<keyword evidence="5" id="KW-0732">Signal</keyword>
<accession>A0A1M6C6W5</accession>
<dbReference type="PANTHER" id="PTHR30069">
    <property type="entry name" value="TONB-DEPENDENT OUTER MEMBRANE RECEPTOR"/>
    <property type="match status" value="1"/>
</dbReference>
<dbReference type="GO" id="GO:0044718">
    <property type="term" value="P:siderophore transmembrane transport"/>
    <property type="evidence" value="ECO:0007669"/>
    <property type="project" value="TreeGrafter"/>
</dbReference>
<evidence type="ECO:0000256" key="8">
    <source>
        <dbReference type="PROSITE-ProRule" id="PRU01360"/>
    </source>
</evidence>
<evidence type="ECO:0000256" key="6">
    <source>
        <dbReference type="ARBA" id="ARBA00023136"/>
    </source>
</evidence>
<dbReference type="NCBIfam" id="TIGR04057">
    <property type="entry name" value="SusC_RagA_signa"/>
    <property type="match status" value="1"/>
</dbReference>
<comment type="similarity">
    <text evidence="8">Belongs to the TonB-dependent receptor family.</text>
</comment>
<dbReference type="FunFam" id="2.60.40.1120:FF:000003">
    <property type="entry name" value="Outer membrane protein Omp121"/>
    <property type="match status" value="1"/>
</dbReference>
<keyword evidence="11" id="KW-1185">Reference proteome</keyword>
<keyword evidence="2 8" id="KW-0813">Transport</keyword>
<proteinExistence type="inferred from homology"/>
<gene>
    <name evidence="10" type="ORF">SAMN04487911_103103</name>
</gene>
<comment type="subcellular location">
    <subcellularLocation>
        <location evidence="1 8">Cell outer membrane</location>
        <topology evidence="1 8">Multi-pass membrane protein</topology>
    </subcellularLocation>
</comment>
<evidence type="ECO:0000256" key="7">
    <source>
        <dbReference type="ARBA" id="ARBA00023237"/>
    </source>
</evidence>
<dbReference type="RefSeq" id="WP_072763171.1">
    <property type="nucleotide sequence ID" value="NZ_FQYX01000003.1"/>
</dbReference>
<dbReference type="GO" id="GO:0009279">
    <property type="term" value="C:cell outer membrane"/>
    <property type="evidence" value="ECO:0007669"/>
    <property type="project" value="UniProtKB-SubCell"/>
</dbReference>
<dbReference type="InterPro" id="IPR008969">
    <property type="entry name" value="CarboxyPept-like_regulatory"/>
</dbReference>
<dbReference type="OrthoDB" id="9768177at2"/>
<dbReference type="Proteomes" id="UP000184231">
    <property type="component" value="Unassembled WGS sequence"/>
</dbReference>
<dbReference type="EMBL" id="FQYX01000003">
    <property type="protein sequence ID" value="SHI56745.1"/>
    <property type="molecule type" value="Genomic_DNA"/>
</dbReference>
<evidence type="ECO:0000256" key="3">
    <source>
        <dbReference type="ARBA" id="ARBA00022452"/>
    </source>
</evidence>
<dbReference type="Gene3D" id="2.170.130.10">
    <property type="entry name" value="TonB-dependent receptor, plug domain"/>
    <property type="match status" value="1"/>
</dbReference>
<dbReference type="PROSITE" id="PS52016">
    <property type="entry name" value="TONB_DEPENDENT_REC_3"/>
    <property type="match status" value="1"/>
</dbReference>
<dbReference type="NCBIfam" id="TIGR04056">
    <property type="entry name" value="OMP_RagA_SusC"/>
    <property type="match status" value="1"/>
</dbReference>
<dbReference type="InterPro" id="IPR039426">
    <property type="entry name" value="TonB-dep_rcpt-like"/>
</dbReference>
<evidence type="ECO:0000259" key="9">
    <source>
        <dbReference type="Pfam" id="PF07715"/>
    </source>
</evidence>
<organism evidence="10 11">
    <name type="scientific">Arenibacter nanhaiticus</name>
    <dbReference type="NCBI Taxonomy" id="558155"/>
    <lineage>
        <taxon>Bacteria</taxon>
        <taxon>Pseudomonadati</taxon>
        <taxon>Bacteroidota</taxon>
        <taxon>Flavobacteriia</taxon>
        <taxon>Flavobacteriales</taxon>
        <taxon>Flavobacteriaceae</taxon>
        <taxon>Arenibacter</taxon>
    </lineage>
</organism>
<dbReference type="GO" id="GO:0015344">
    <property type="term" value="F:siderophore uptake transmembrane transporter activity"/>
    <property type="evidence" value="ECO:0007669"/>
    <property type="project" value="TreeGrafter"/>
</dbReference>
<evidence type="ECO:0000256" key="2">
    <source>
        <dbReference type="ARBA" id="ARBA00022448"/>
    </source>
</evidence>
<evidence type="ECO:0000313" key="11">
    <source>
        <dbReference type="Proteomes" id="UP000184231"/>
    </source>
</evidence>
<sequence>MMKKPCLHESLLFICNKAIKKSAYLAVIASMCSVNAHAENKLLESSPIFLKTYNLVNNIQNGTIRGKITDENGLPLSGANVMVSGTNIGVVADFDGNYSIKANKGDVLEFSYLGMKKKSITVGESNTLNVVLEEDSNALDEVVVVGFGTKSRATLAGAVEVVTAEVLESKAAPNTLSAIQGVIPGVTITRSSGQPGRSGFNINVRGISSVNGGNSPLILIDGNPSEDLDILNPHDIENISVLKDAAAAIYGSRAAGGVILVTTKSGRQGKQIVKFSANTAFSEPLNKVQYPTLLQYAKMNQEADIANGTAPFWDDARIQKIIDGAPPERFEGFPEFQFYEGVDMFEELYGTGFRQDYNLSVSGGSEKNNYYFSLGYNKDDGMIDQAPDQAERFNIRMNYDYQLLDNLNLNAKLSYDRLKTKEIYNLGRSISGLSNYPLFFPVKTPEGNWFSQWGYANPIALARAGDPRERWTNRVSPNLKLDWDIFEDLTFTAQAGLTFETYDSRLIKKQIPYYFWDDKFAYYEYQTDPSNANYAFTKTNQRNYSVYLQYDHIFNEDHNVSAMAGAVHEEYDYDWFSAYRDNFISDKLFTLNLGSTDNMSNSGGGNHYALESLISRIGYTYKNKYIFEANLRYDGSSKFAEAQRWKLFKGASVAWRLSEEGFINNTGLFDNLKLRASYGELGNQAGIGLYDYVQNINIGGQYPFGDVQKAQSARLAGMVSTSRTWETLISRNLGLDMAVLDNRLDLSFDYYYKTNKNMLLGVTLPSVLGASPPAGNNGELDSWGWELSAGWKDNIKDFNYGARVVLSNNDNKVVNLGGYDNYGVGYNGVREGYRTNLYYGYEFDGIIQDQATLDAYKTLGGVPGNIGIGDAMYKDVDGNGRIDAYSDERENGDLVILGTSDPQYSFGINLNADYKGFDLSAFFQGVGKRSVFREGTARVPFHQPWYHPTALYYNNTWAPDRTDAKYPRLSHSNIRYWNYQHSSNNEENAAYIRLKNVQLGYSLPQSLVDAMSFTKVRVYFSGNDLWDYHTMGGGYDPEDNSYGTNYAFAKTVSFGIDITF</sequence>
<dbReference type="InterPro" id="IPR023996">
    <property type="entry name" value="TonB-dep_OMP_SusC/RagA"/>
</dbReference>
<evidence type="ECO:0000256" key="1">
    <source>
        <dbReference type="ARBA" id="ARBA00004571"/>
    </source>
</evidence>
<dbReference type="Gene3D" id="2.40.170.20">
    <property type="entry name" value="TonB-dependent receptor, beta-barrel domain"/>
    <property type="match status" value="1"/>
</dbReference>
<keyword evidence="6 8" id="KW-0472">Membrane</keyword>
<dbReference type="PANTHER" id="PTHR30069:SF29">
    <property type="entry name" value="HEMOGLOBIN AND HEMOGLOBIN-HAPTOGLOBIN-BINDING PROTEIN 1-RELATED"/>
    <property type="match status" value="1"/>
</dbReference>